<feature type="signal peptide" evidence="1">
    <location>
        <begin position="1"/>
        <end position="21"/>
    </location>
</feature>
<protein>
    <submittedName>
        <fullName evidence="2">Uncharacterized protein</fullName>
    </submittedName>
</protein>
<keyword evidence="1" id="KW-0732">Signal</keyword>
<name>A0A0A9DC47_ARUDO</name>
<proteinExistence type="predicted"/>
<feature type="chain" id="PRO_5002046367" evidence="1">
    <location>
        <begin position="22"/>
        <end position="55"/>
    </location>
</feature>
<reference evidence="2" key="2">
    <citation type="journal article" date="2015" name="Data Brief">
        <title>Shoot transcriptome of the giant reed, Arundo donax.</title>
        <authorList>
            <person name="Barrero R.A."/>
            <person name="Guerrero F.D."/>
            <person name="Moolhuijzen P."/>
            <person name="Goolsby J.A."/>
            <person name="Tidwell J."/>
            <person name="Bellgard S.E."/>
            <person name="Bellgard M.I."/>
        </authorList>
    </citation>
    <scope>NUCLEOTIDE SEQUENCE</scope>
    <source>
        <tissue evidence="2">Shoot tissue taken approximately 20 cm above the soil surface</tissue>
    </source>
</reference>
<accession>A0A0A9DC47</accession>
<sequence>MQYFPGKTMVTFILLATKAAAHSIPMYPPPMTIASPPGHDLIIRTNLSASLRLRR</sequence>
<dbReference type="EMBL" id="GBRH01211781">
    <property type="protein sequence ID" value="JAD86114.1"/>
    <property type="molecule type" value="Transcribed_RNA"/>
</dbReference>
<dbReference type="AlphaFoldDB" id="A0A0A9DC47"/>
<evidence type="ECO:0000256" key="1">
    <source>
        <dbReference type="SAM" id="SignalP"/>
    </source>
</evidence>
<evidence type="ECO:0000313" key="2">
    <source>
        <dbReference type="EMBL" id="JAD86114.1"/>
    </source>
</evidence>
<organism evidence="2">
    <name type="scientific">Arundo donax</name>
    <name type="common">Giant reed</name>
    <name type="synonym">Donax arundinaceus</name>
    <dbReference type="NCBI Taxonomy" id="35708"/>
    <lineage>
        <taxon>Eukaryota</taxon>
        <taxon>Viridiplantae</taxon>
        <taxon>Streptophyta</taxon>
        <taxon>Embryophyta</taxon>
        <taxon>Tracheophyta</taxon>
        <taxon>Spermatophyta</taxon>
        <taxon>Magnoliopsida</taxon>
        <taxon>Liliopsida</taxon>
        <taxon>Poales</taxon>
        <taxon>Poaceae</taxon>
        <taxon>PACMAD clade</taxon>
        <taxon>Arundinoideae</taxon>
        <taxon>Arundineae</taxon>
        <taxon>Arundo</taxon>
    </lineage>
</organism>
<reference evidence="2" key="1">
    <citation type="submission" date="2014-09" db="EMBL/GenBank/DDBJ databases">
        <authorList>
            <person name="Magalhaes I.L.F."/>
            <person name="Oliveira U."/>
            <person name="Santos F.R."/>
            <person name="Vidigal T.H.D.A."/>
            <person name="Brescovit A.D."/>
            <person name="Santos A.J."/>
        </authorList>
    </citation>
    <scope>NUCLEOTIDE SEQUENCE</scope>
    <source>
        <tissue evidence="2">Shoot tissue taken approximately 20 cm above the soil surface</tissue>
    </source>
</reference>